<dbReference type="InterPro" id="IPR027417">
    <property type="entry name" value="P-loop_NTPase"/>
</dbReference>
<dbReference type="InterPro" id="IPR017871">
    <property type="entry name" value="ABC_transporter-like_CS"/>
</dbReference>
<evidence type="ECO:0000313" key="9">
    <source>
        <dbReference type="Proteomes" id="UP001496627"/>
    </source>
</evidence>
<proteinExistence type="inferred from homology"/>
<evidence type="ECO:0000256" key="1">
    <source>
        <dbReference type="ARBA" id="ARBA00004417"/>
    </source>
</evidence>
<reference evidence="8 9" key="1">
    <citation type="submission" date="2024-05" db="EMBL/GenBank/DDBJ databases">
        <title>Neorhizobium sp. Rsf11, a plant growth promoting and heavy metal resistant PAH-degrader.</title>
        <authorList>
            <person name="Golubev S.N."/>
            <person name="Muratova A.Y."/>
            <person name="Markelova M.I."/>
        </authorList>
    </citation>
    <scope>NUCLEOTIDE SEQUENCE [LARGE SCALE GENOMIC DNA]</scope>
    <source>
        <strain evidence="8 9">Rsf11</strain>
    </source>
</reference>
<dbReference type="InterPro" id="IPR003593">
    <property type="entry name" value="AAA+_ATPase"/>
</dbReference>
<dbReference type="SUPFAM" id="SSF52540">
    <property type="entry name" value="P-loop containing nucleoside triphosphate hydrolases"/>
    <property type="match status" value="1"/>
</dbReference>
<dbReference type="Gene3D" id="2.40.50.140">
    <property type="entry name" value="Nucleic acid-binding proteins"/>
    <property type="match status" value="1"/>
</dbReference>
<gene>
    <name evidence="8" type="ORF">ABK249_12495</name>
</gene>
<dbReference type="Proteomes" id="UP001496627">
    <property type="component" value="Unassembled WGS sequence"/>
</dbReference>
<dbReference type="InterPro" id="IPR040582">
    <property type="entry name" value="OB_MalK-like"/>
</dbReference>
<dbReference type="SUPFAM" id="SSF50331">
    <property type="entry name" value="MOP-like"/>
    <property type="match status" value="1"/>
</dbReference>
<evidence type="ECO:0000256" key="5">
    <source>
        <dbReference type="ARBA" id="ARBA00022741"/>
    </source>
</evidence>
<comment type="subcellular location">
    <subcellularLocation>
        <location evidence="1">Cell inner membrane</location>
        <topology evidence="1">Peripheral membrane protein</topology>
    </subcellularLocation>
</comment>
<evidence type="ECO:0000256" key="3">
    <source>
        <dbReference type="ARBA" id="ARBA00022448"/>
    </source>
</evidence>
<keyword evidence="3" id="KW-0813">Transport</keyword>
<dbReference type="InterPro" id="IPR012340">
    <property type="entry name" value="NA-bd_OB-fold"/>
</dbReference>
<comment type="similarity">
    <text evidence="2">Belongs to the ABC transporter superfamily.</text>
</comment>
<dbReference type="PROSITE" id="PS00211">
    <property type="entry name" value="ABC_TRANSPORTER_1"/>
    <property type="match status" value="1"/>
</dbReference>
<keyword evidence="6 8" id="KW-0067">ATP-binding</keyword>
<dbReference type="CDD" id="cd03301">
    <property type="entry name" value="ABC_MalK_N"/>
    <property type="match status" value="1"/>
</dbReference>
<sequence>MHDTVSIKKQNSVSIRDLSLSFGSVKVLENLNLDIRDGEFLVLLGSSGCGKSTLLNCIAGLLEPTEGQIFIKDKNVTWEEPKDRGIGMVFQSYALYPQMTVEKNLSFGLRVAGLPKDEIAKRVSRAAGILQIEPLLKRKPAELSGGQRQRVAIGRALVRDVDVFLFDEPLSNLDAKLRSELRVEIKRLHQSLKNTMIYVTHDQIEALTLADRIAIMKNGVIQQLDDPTTIYNRPRNRFVAGFIGSPSMNFLKGELSEEGGRVVFKTDGTSFSLDGYEASKPLTPGRKVILGVRPEHIKVDGDIQGGEVHDAVVEIEEPMGADNLLWLKHAGHAVTARIGGARRYAVGTKVRVGFDMSMASLFDAETEERI</sequence>
<keyword evidence="9" id="KW-1185">Reference proteome</keyword>
<dbReference type="InterPro" id="IPR015855">
    <property type="entry name" value="ABC_transpr_MalK-like"/>
</dbReference>
<evidence type="ECO:0000259" key="7">
    <source>
        <dbReference type="PROSITE" id="PS50893"/>
    </source>
</evidence>
<dbReference type="EMBL" id="JBEAAL010000007">
    <property type="protein sequence ID" value="MEQ1405754.1"/>
    <property type="molecule type" value="Genomic_DNA"/>
</dbReference>
<dbReference type="InterPro" id="IPR008995">
    <property type="entry name" value="Mo/tungstate-bd_C_term_dom"/>
</dbReference>
<evidence type="ECO:0000256" key="6">
    <source>
        <dbReference type="ARBA" id="ARBA00022840"/>
    </source>
</evidence>
<dbReference type="InterPro" id="IPR047641">
    <property type="entry name" value="ABC_transpr_MalK/UgpC-like"/>
</dbReference>
<dbReference type="NCBIfam" id="NF008653">
    <property type="entry name" value="PRK11650.1"/>
    <property type="match status" value="1"/>
</dbReference>
<keyword evidence="5" id="KW-0547">Nucleotide-binding</keyword>
<dbReference type="Pfam" id="PF00005">
    <property type="entry name" value="ABC_tran"/>
    <property type="match status" value="1"/>
</dbReference>
<dbReference type="SMART" id="SM00382">
    <property type="entry name" value="AAA"/>
    <property type="match status" value="1"/>
</dbReference>
<comment type="caution">
    <text evidence="8">The sequence shown here is derived from an EMBL/GenBank/DDBJ whole genome shotgun (WGS) entry which is preliminary data.</text>
</comment>
<keyword evidence="4" id="KW-1003">Cell membrane</keyword>
<dbReference type="InterPro" id="IPR003439">
    <property type="entry name" value="ABC_transporter-like_ATP-bd"/>
</dbReference>
<dbReference type="PANTHER" id="PTHR43875:SF14">
    <property type="entry name" value="ABC TRANSPORTER ATP-BINDING PROTEIN"/>
    <property type="match status" value="1"/>
</dbReference>
<evidence type="ECO:0000256" key="4">
    <source>
        <dbReference type="ARBA" id="ARBA00022519"/>
    </source>
</evidence>
<dbReference type="Gene3D" id="3.40.50.300">
    <property type="entry name" value="P-loop containing nucleotide triphosphate hydrolases"/>
    <property type="match status" value="1"/>
</dbReference>
<evidence type="ECO:0000313" key="8">
    <source>
        <dbReference type="EMBL" id="MEQ1405754.1"/>
    </source>
</evidence>
<feature type="domain" description="ABC transporter" evidence="7">
    <location>
        <begin position="13"/>
        <end position="243"/>
    </location>
</feature>
<evidence type="ECO:0000256" key="2">
    <source>
        <dbReference type="ARBA" id="ARBA00005417"/>
    </source>
</evidence>
<dbReference type="PANTHER" id="PTHR43875">
    <property type="entry name" value="MALTODEXTRIN IMPORT ATP-BINDING PROTEIN MSMX"/>
    <property type="match status" value="1"/>
</dbReference>
<keyword evidence="4" id="KW-0997">Cell inner membrane</keyword>
<keyword evidence="4" id="KW-0472">Membrane</keyword>
<organism evidence="8 9">
    <name type="scientific">Neorhizobium phenanthreniclasticum</name>
    <dbReference type="NCBI Taxonomy" id="3157917"/>
    <lineage>
        <taxon>Bacteria</taxon>
        <taxon>Pseudomonadati</taxon>
        <taxon>Pseudomonadota</taxon>
        <taxon>Alphaproteobacteria</taxon>
        <taxon>Hyphomicrobiales</taxon>
        <taxon>Rhizobiaceae</taxon>
        <taxon>Rhizobium/Agrobacterium group</taxon>
        <taxon>Neorhizobium</taxon>
    </lineage>
</organism>
<dbReference type="GO" id="GO:0005524">
    <property type="term" value="F:ATP binding"/>
    <property type="evidence" value="ECO:0007669"/>
    <property type="project" value="UniProtKB-KW"/>
</dbReference>
<accession>A0ABV0M463</accession>
<dbReference type="PROSITE" id="PS50893">
    <property type="entry name" value="ABC_TRANSPORTER_2"/>
    <property type="match status" value="1"/>
</dbReference>
<name>A0ABV0M463_9HYPH</name>
<protein>
    <submittedName>
        <fullName evidence="8">ABC transporter ATP-binding protein</fullName>
    </submittedName>
</protein>
<dbReference type="Pfam" id="PF17912">
    <property type="entry name" value="OB_MalK"/>
    <property type="match status" value="1"/>
</dbReference>
<dbReference type="RefSeq" id="WP_227702925.1">
    <property type="nucleotide sequence ID" value="NZ_JBEAAL010000007.1"/>
</dbReference>
<dbReference type="Gene3D" id="2.40.50.100">
    <property type="match status" value="1"/>
</dbReference>